<dbReference type="SMART" id="SM00387">
    <property type="entry name" value="HATPase_c"/>
    <property type="match status" value="1"/>
</dbReference>
<dbReference type="PRINTS" id="PR00344">
    <property type="entry name" value="BCTRLSENSOR"/>
</dbReference>
<dbReference type="SUPFAM" id="SSF47384">
    <property type="entry name" value="Homodimeric domain of signal transducing histidine kinase"/>
    <property type="match status" value="1"/>
</dbReference>
<feature type="domain" description="Histidine kinase" evidence="3">
    <location>
        <begin position="236"/>
        <end position="453"/>
    </location>
</feature>
<dbReference type="SMART" id="SM00388">
    <property type="entry name" value="HisKA"/>
    <property type="match status" value="1"/>
</dbReference>
<dbReference type="InterPro" id="IPR003594">
    <property type="entry name" value="HATPase_dom"/>
</dbReference>
<proteinExistence type="predicted"/>
<dbReference type="InterPro" id="IPR003661">
    <property type="entry name" value="HisK_dim/P_dom"/>
</dbReference>
<organism evidence="4">
    <name type="scientific">marine metagenome</name>
    <dbReference type="NCBI Taxonomy" id="408172"/>
    <lineage>
        <taxon>unclassified sequences</taxon>
        <taxon>metagenomes</taxon>
        <taxon>ecological metagenomes</taxon>
    </lineage>
</organism>
<dbReference type="Gene3D" id="1.10.287.130">
    <property type="match status" value="1"/>
</dbReference>
<accession>A0A381RZN1</accession>
<keyword evidence="2" id="KW-0472">Membrane</keyword>
<dbReference type="EMBL" id="UINC01002429">
    <property type="protein sequence ID" value="SUZ96591.1"/>
    <property type="molecule type" value="Genomic_DNA"/>
</dbReference>
<dbReference type="CDD" id="cd00082">
    <property type="entry name" value="HisKA"/>
    <property type="match status" value="1"/>
</dbReference>
<evidence type="ECO:0000256" key="1">
    <source>
        <dbReference type="ARBA" id="ARBA00022553"/>
    </source>
</evidence>
<dbReference type="Pfam" id="PF02518">
    <property type="entry name" value="HATPase_c"/>
    <property type="match status" value="1"/>
</dbReference>
<dbReference type="SUPFAM" id="SSF55874">
    <property type="entry name" value="ATPase domain of HSP90 chaperone/DNA topoisomerase II/histidine kinase"/>
    <property type="match status" value="1"/>
</dbReference>
<evidence type="ECO:0000313" key="4">
    <source>
        <dbReference type="EMBL" id="SUZ96591.1"/>
    </source>
</evidence>
<dbReference type="PANTHER" id="PTHR43547">
    <property type="entry name" value="TWO-COMPONENT HISTIDINE KINASE"/>
    <property type="match status" value="1"/>
</dbReference>
<dbReference type="InterPro" id="IPR004358">
    <property type="entry name" value="Sig_transdc_His_kin-like_C"/>
</dbReference>
<dbReference type="InterPro" id="IPR036890">
    <property type="entry name" value="HATPase_C_sf"/>
</dbReference>
<feature type="transmembrane region" description="Helical" evidence="2">
    <location>
        <begin position="162"/>
        <end position="181"/>
    </location>
</feature>
<dbReference type="Pfam" id="PF00512">
    <property type="entry name" value="HisKA"/>
    <property type="match status" value="1"/>
</dbReference>
<dbReference type="AlphaFoldDB" id="A0A381RZN1"/>
<protein>
    <recommendedName>
        <fullName evidence="3">Histidine kinase domain-containing protein</fullName>
    </recommendedName>
</protein>
<evidence type="ECO:0000256" key="2">
    <source>
        <dbReference type="SAM" id="Phobius"/>
    </source>
</evidence>
<keyword evidence="2" id="KW-1133">Transmembrane helix</keyword>
<keyword evidence="1" id="KW-0597">Phosphoprotein</keyword>
<gene>
    <name evidence="4" type="ORF">METZ01_LOCUS49445</name>
</gene>
<dbReference type="PROSITE" id="PS50109">
    <property type="entry name" value="HIS_KIN"/>
    <property type="match status" value="1"/>
</dbReference>
<dbReference type="Gene3D" id="3.30.565.10">
    <property type="entry name" value="Histidine kinase-like ATPase, C-terminal domain"/>
    <property type="match status" value="1"/>
</dbReference>
<sequence length="454" mass="50873">MESAKGVLVELSSLLSNIASQNIKNGEIDIANFDSIIEDYFPSRVANEKSQNNQLLANLVFYITDKDGLLILDSRGLSLGTSMRDQTEVDSALLGNKGISRISVEQVSDTKKAWGINISYFYKPQFLYVSNPIYDDNQEIIGALVVAAPMLDLMDENYLYEFIFYIFLISLFFGILGSYRISRNINRLERYTIRLFNGEEVSIPDLNIQFNKLALAIKKSHGDVELKDDVEEYINTLAHELRTPITGVRLAAENLKTGMSEDERSDFIRGILDSNKHMDRLVTRLLDLSRVERRDSLSKLISINVKTIVMSVVKKTSRAGTIAKKNITFKYEISDDIKVKAEGLLFEQAIGNIINNAIDFSPNSGTITVKATQTNSAVNIVVLDEGPGIPVQVMSKLFTRFFSVSRPDTGKRSTGLGLRFVKKIMQLHGGEITLNNRFLQSGAEAKLRFPLTNK</sequence>
<dbReference type="InterPro" id="IPR036097">
    <property type="entry name" value="HisK_dim/P_sf"/>
</dbReference>
<dbReference type="GO" id="GO:0000155">
    <property type="term" value="F:phosphorelay sensor kinase activity"/>
    <property type="evidence" value="ECO:0007669"/>
    <property type="project" value="InterPro"/>
</dbReference>
<name>A0A381RZN1_9ZZZZ</name>
<dbReference type="InterPro" id="IPR005467">
    <property type="entry name" value="His_kinase_dom"/>
</dbReference>
<keyword evidence="2" id="KW-0812">Transmembrane</keyword>
<evidence type="ECO:0000259" key="3">
    <source>
        <dbReference type="PROSITE" id="PS50109"/>
    </source>
</evidence>
<dbReference type="PANTHER" id="PTHR43547:SF2">
    <property type="entry name" value="HYBRID SIGNAL TRANSDUCTION HISTIDINE KINASE C"/>
    <property type="match status" value="1"/>
</dbReference>
<reference evidence="4" key="1">
    <citation type="submission" date="2018-05" db="EMBL/GenBank/DDBJ databases">
        <authorList>
            <person name="Lanie J.A."/>
            <person name="Ng W.-L."/>
            <person name="Kazmierczak K.M."/>
            <person name="Andrzejewski T.M."/>
            <person name="Davidsen T.M."/>
            <person name="Wayne K.J."/>
            <person name="Tettelin H."/>
            <person name="Glass J.I."/>
            <person name="Rusch D."/>
            <person name="Podicherti R."/>
            <person name="Tsui H.-C.T."/>
            <person name="Winkler M.E."/>
        </authorList>
    </citation>
    <scope>NUCLEOTIDE SEQUENCE</scope>
</reference>